<keyword evidence="1" id="KW-0472">Membrane</keyword>
<reference evidence="2 3" key="1">
    <citation type="submission" date="2015-10" db="EMBL/GenBank/DDBJ databases">
        <authorList>
            <person name="Gilbert D.G."/>
        </authorList>
    </citation>
    <scope>NUCLEOTIDE SEQUENCE [LARGE SCALE GENOMIC DNA]</scope>
    <source>
        <strain evidence="2">COMA1</strain>
    </source>
</reference>
<gene>
    <name evidence="2" type="ORF">COMA1_11124</name>
</gene>
<proteinExistence type="predicted"/>
<keyword evidence="1" id="KW-1133">Transmembrane helix</keyword>
<evidence type="ECO:0000313" key="3">
    <source>
        <dbReference type="Proteomes" id="UP000199032"/>
    </source>
</evidence>
<keyword evidence="1" id="KW-0812">Transmembrane</keyword>
<dbReference type="AlphaFoldDB" id="A0A0S4L6L8"/>
<dbReference type="Proteomes" id="UP000199032">
    <property type="component" value="Unassembled WGS sequence"/>
</dbReference>
<evidence type="ECO:0000256" key="1">
    <source>
        <dbReference type="SAM" id="Phobius"/>
    </source>
</evidence>
<feature type="transmembrane region" description="Helical" evidence="1">
    <location>
        <begin position="120"/>
        <end position="139"/>
    </location>
</feature>
<dbReference type="GO" id="GO:0016020">
    <property type="term" value="C:membrane"/>
    <property type="evidence" value="ECO:0007669"/>
    <property type="project" value="TreeGrafter"/>
</dbReference>
<keyword evidence="3" id="KW-1185">Reference proteome</keyword>
<feature type="transmembrane region" description="Helical" evidence="1">
    <location>
        <begin position="40"/>
        <end position="59"/>
    </location>
</feature>
<dbReference type="PANTHER" id="PTHR32251:SF17">
    <property type="entry name" value="STEROID 5-ALPHA REDUCTASE C-TERMINAL DOMAIN-CONTAINING PROTEIN"/>
    <property type="match status" value="1"/>
</dbReference>
<dbReference type="PROSITE" id="PS50244">
    <property type="entry name" value="S5A_REDUCTASE"/>
    <property type="match status" value="1"/>
</dbReference>
<dbReference type="Gene3D" id="1.20.120.1630">
    <property type="match status" value="1"/>
</dbReference>
<name>A0A0S4L6L8_9BACT</name>
<organism evidence="2 3">
    <name type="scientific">Candidatus Nitrospira nitrosa</name>
    <dbReference type="NCBI Taxonomy" id="1742972"/>
    <lineage>
        <taxon>Bacteria</taxon>
        <taxon>Pseudomonadati</taxon>
        <taxon>Nitrospirota</taxon>
        <taxon>Nitrospiria</taxon>
        <taxon>Nitrospirales</taxon>
        <taxon>Nitrospiraceae</taxon>
        <taxon>Nitrospira</taxon>
    </lineage>
</organism>
<dbReference type="RefSeq" id="WP_245630853.1">
    <property type="nucleotide sequence ID" value="NZ_CZQA01000001.1"/>
</dbReference>
<protein>
    <submittedName>
        <fullName evidence="2">Uncharacterized protein</fullName>
    </submittedName>
</protein>
<dbReference type="EMBL" id="CZQA01000001">
    <property type="protein sequence ID" value="CUS33379.1"/>
    <property type="molecule type" value="Genomic_DNA"/>
</dbReference>
<accession>A0A0S4L6L8</accession>
<dbReference type="PANTHER" id="PTHR32251">
    <property type="entry name" value="3-OXO-5-ALPHA-STEROID 4-DEHYDROGENASE"/>
    <property type="match status" value="1"/>
</dbReference>
<dbReference type="Pfam" id="PF06966">
    <property type="entry name" value="DUF1295"/>
    <property type="match status" value="1"/>
</dbReference>
<feature type="transmembrane region" description="Helical" evidence="1">
    <location>
        <begin position="201"/>
        <end position="232"/>
    </location>
</feature>
<sequence length="277" mass="31655">MGMQDGMDEADPLSLVVIAYIAVAALMVILWFVQRKTKNAAIGDVGWCVGLIAAVLLYITQAPVGIERIMLTAMLVLMYAGRLGYHLYSQRLTGQPEDNRYRRLRKEWGDSESVNMFVYFQWKAVSVAVFSFPFLVVLWNPRIPSSVVEMIGLLIWGLAVSWEGKADRQLAHFRGDPRNKGRVCREGLWRYSRHPNYFFDWLHWCSYVVMTLGAPGWLFTLVGPIGMGWLLFRVTGIPRAEREALSTRGEEYKAYQATTSAFFPWFPRPTPDRATQS</sequence>
<dbReference type="InterPro" id="IPR010721">
    <property type="entry name" value="UstE-like"/>
</dbReference>
<feature type="transmembrane region" description="Helical" evidence="1">
    <location>
        <begin position="12"/>
        <end position="34"/>
    </location>
</feature>
<evidence type="ECO:0000313" key="2">
    <source>
        <dbReference type="EMBL" id="CUS33379.1"/>
    </source>
</evidence>
<dbReference type="STRING" id="1742972.COMA1_11124"/>
<feature type="transmembrane region" description="Helical" evidence="1">
    <location>
        <begin position="146"/>
        <end position="162"/>
    </location>
</feature>